<name>A0A7T3A9B2_SPHPI</name>
<organism evidence="2 3">
    <name type="scientific">Sphingomonas paucimobilis</name>
    <name type="common">Pseudomonas paucimobilis</name>
    <dbReference type="NCBI Taxonomy" id="13689"/>
    <lineage>
        <taxon>Bacteria</taxon>
        <taxon>Pseudomonadati</taxon>
        <taxon>Pseudomonadota</taxon>
        <taxon>Alphaproteobacteria</taxon>
        <taxon>Sphingomonadales</taxon>
        <taxon>Sphingomonadaceae</taxon>
        <taxon>Sphingomonas</taxon>
    </lineage>
</organism>
<reference evidence="2 3" key="1">
    <citation type="submission" date="2020-12" db="EMBL/GenBank/DDBJ databases">
        <title>FDA dAtabase for Regulatory Grade micrObial Sequences (FDA-ARGOS): Supporting development and validation of Infectious Disease Dx tests.</title>
        <authorList>
            <person name="Sproer C."/>
            <person name="Gronow S."/>
            <person name="Severitt S."/>
            <person name="Schroder I."/>
            <person name="Tallon L."/>
            <person name="Sadzewicz L."/>
            <person name="Zhao X."/>
            <person name="Boylan J."/>
            <person name="Ott S."/>
            <person name="Bowen H."/>
            <person name="Vavikolanu K."/>
            <person name="Mehta A."/>
            <person name="Aluvathingal J."/>
            <person name="Nadendla S."/>
            <person name="Lowell S."/>
            <person name="Myers T."/>
            <person name="Yan Y."/>
            <person name="Sichtig H."/>
        </authorList>
    </citation>
    <scope>NUCLEOTIDE SEQUENCE [LARGE SCALE GENOMIC DNA]</scope>
    <source>
        <strain evidence="2 3">FDAARGOS_881</strain>
    </source>
</reference>
<feature type="compositionally biased region" description="Basic and acidic residues" evidence="1">
    <location>
        <begin position="9"/>
        <end position="26"/>
    </location>
</feature>
<accession>A0A7T3A9B2</accession>
<sequence>MTIQTLRPADGRRVRKPDGQLLKDEGEPIEIDTFWRRRLDDQDVTATDDTTEATAPAKRK</sequence>
<dbReference type="InterPro" id="IPR024400">
    <property type="entry name" value="DUF2635"/>
</dbReference>
<dbReference type="RefSeq" id="WP_197939121.1">
    <property type="nucleotide sequence ID" value="NZ_CP065713.1"/>
</dbReference>
<protein>
    <submittedName>
        <fullName evidence="2">DUF2635 domain-containing protein</fullName>
    </submittedName>
</protein>
<feature type="compositionally biased region" description="Low complexity" evidence="1">
    <location>
        <begin position="44"/>
        <end position="60"/>
    </location>
</feature>
<dbReference type="Proteomes" id="UP000594836">
    <property type="component" value="Chromosome"/>
</dbReference>
<dbReference type="Pfam" id="PF10948">
    <property type="entry name" value="DUF2635"/>
    <property type="match status" value="1"/>
</dbReference>
<evidence type="ECO:0000256" key="1">
    <source>
        <dbReference type="SAM" id="MobiDB-lite"/>
    </source>
</evidence>
<dbReference type="AlphaFoldDB" id="A0A7T3A9B2"/>
<gene>
    <name evidence="2" type="ORF">I6G38_18005</name>
</gene>
<proteinExistence type="predicted"/>
<evidence type="ECO:0000313" key="2">
    <source>
        <dbReference type="EMBL" id="QPT08584.1"/>
    </source>
</evidence>
<feature type="region of interest" description="Disordered" evidence="1">
    <location>
        <begin position="1"/>
        <end position="60"/>
    </location>
</feature>
<evidence type="ECO:0000313" key="3">
    <source>
        <dbReference type="Proteomes" id="UP000594836"/>
    </source>
</evidence>
<dbReference type="EMBL" id="CP065713">
    <property type="protein sequence ID" value="QPT08584.1"/>
    <property type="molecule type" value="Genomic_DNA"/>
</dbReference>